<gene>
    <name evidence="3" type="ORF">O181_003525</name>
</gene>
<keyword evidence="4" id="KW-1185">Reference proteome</keyword>
<feature type="chain" id="PRO_5040174455" evidence="2">
    <location>
        <begin position="22"/>
        <end position="142"/>
    </location>
</feature>
<sequence length="142" mass="15244">MKSQLFALVQVLCVLLGSAISAPFSGNDNFLPSGFGSSGFGSAALAQTMTMVMAATPMVIMPMTMTMTMRRPKSLHSTPRRADRAVCFKRDPLPKLVLIRTVFLKPARRPLGKPASTRKMITARVVAACITLKAAMTGRASN</sequence>
<keyword evidence="2" id="KW-0732">Signal</keyword>
<reference evidence="3" key="1">
    <citation type="submission" date="2021-03" db="EMBL/GenBank/DDBJ databases">
        <title>Draft genome sequence of rust myrtle Austropuccinia psidii MF-1, a brazilian biotype.</title>
        <authorList>
            <person name="Quecine M.C."/>
            <person name="Pachon D.M.R."/>
            <person name="Bonatelli M.L."/>
            <person name="Correr F.H."/>
            <person name="Franceschini L.M."/>
            <person name="Leite T.F."/>
            <person name="Margarido G.R.A."/>
            <person name="Almeida C.A."/>
            <person name="Ferrarezi J.A."/>
            <person name="Labate C.A."/>
        </authorList>
    </citation>
    <scope>NUCLEOTIDE SEQUENCE</scope>
    <source>
        <strain evidence="3">MF-1</strain>
    </source>
</reference>
<keyword evidence="1" id="KW-0472">Membrane</keyword>
<proteinExistence type="predicted"/>
<accession>A0A9Q3GE00</accession>
<dbReference type="EMBL" id="AVOT02000636">
    <property type="protein sequence ID" value="MBW0463810.1"/>
    <property type="molecule type" value="Genomic_DNA"/>
</dbReference>
<evidence type="ECO:0000313" key="3">
    <source>
        <dbReference type="EMBL" id="MBW0463810.1"/>
    </source>
</evidence>
<evidence type="ECO:0000256" key="2">
    <source>
        <dbReference type="SAM" id="SignalP"/>
    </source>
</evidence>
<comment type="caution">
    <text evidence="3">The sequence shown here is derived from an EMBL/GenBank/DDBJ whole genome shotgun (WGS) entry which is preliminary data.</text>
</comment>
<dbReference type="AlphaFoldDB" id="A0A9Q3GE00"/>
<feature type="transmembrane region" description="Helical" evidence="1">
    <location>
        <begin position="45"/>
        <end position="65"/>
    </location>
</feature>
<keyword evidence="1" id="KW-1133">Transmembrane helix</keyword>
<organism evidence="3 4">
    <name type="scientific">Austropuccinia psidii MF-1</name>
    <dbReference type="NCBI Taxonomy" id="1389203"/>
    <lineage>
        <taxon>Eukaryota</taxon>
        <taxon>Fungi</taxon>
        <taxon>Dikarya</taxon>
        <taxon>Basidiomycota</taxon>
        <taxon>Pucciniomycotina</taxon>
        <taxon>Pucciniomycetes</taxon>
        <taxon>Pucciniales</taxon>
        <taxon>Sphaerophragmiaceae</taxon>
        <taxon>Austropuccinia</taxon>
    </lineage>
</organism>
<protein>
    <submittedName>
        <fullName evidence="3">Uncharacterized protein</fullName>
    </submittedName>
</protein>
<dbReference type="Proteomes" id="UP000765509">
    <property type="component" value="Unassembled WGS sequence"/>
</dbReference>
<feature type="signal peptide" evidence="2">
    <location>
        <begin position="1"/>
        <end position="21"/>
    </location>
</feature>
<evidence type="ECO:0000313" key="4">
    <source>
        <dbReference type="Proteomes" id="UP000765509"/>
    </source>
</evidence>
<evidence type="ECO:0000256" key="1">
    <source>
        <dbReference type="SAM" id="Phobius"/>
    </source>
</evidence>
<keyword evidence="1" id="KW-0812">Transmembrane</keyword>
<name>A0A9Q3GE00_9BASI</name>